<keyword evidence="9" id="KW-1185">Reference proteome</keyword>
<feature type="region of interest" description="Disordered" evidence="6">
    <location>
        <begin position="1"/>
        <end position="53"/>
    </location>
</feature>
<feature type="compositionally biased region" description="Polar residues" evidence="6">
    <location>
        <begin position="1"/>
        <end position="10"/>
    </location>
</feature>
<feature type="compositionally biased region" description="Polar residues" evidence="6">
    <location>
        <begin position="98"/>
        <end position="117"/>
    </location>
</feature>
<feature type="region of interest" description="Disordered" evidence="6">
    <location>
        <begin position="97"/>
        <end position="175"/>
    </location>
</feature>
<evidence type="ECO:0000256" key="3">
    <source>
        <dbReference type="ARBA" id="ARBA00022845"/>
    </source>
</evidence>
<keyword evidence="3" id="KW-0810">Translation regulation</keyword>
<comment type="similarity">
    <text evidence="1">Belongs to the eukaryotic initiation factor 4G family.</text>
</comment>
<dbReference type="Pfam" id="PF02847">
    <property type="entry name" value="MA3"/>
    <property type="match status" value="1"/>
</dbReference>
<feature type="compositionally biased region" description="Polar residues" evidence="6">
    <location>
        <begin position="155"/>
        <end position="167"/>
    </location>
</feature>
<evidence type="ECO:0000256" key="2">
    <source>
        <dbReference type="ARBA" id="ARBA00022540"/>
    </source>
</evidence>
<evidence type="ECO:0000313" key="8">
    <source>
        <dbReference type="EnsemblPlants" id="Kaladp0001s0177.1.v1.1"/>
    </source>
</evidence>
<dbReference type="Gramene" id="Kaladp0001s0177.1.v1.1">
    <property type="protein sequence ID" value="Kaladp0001s0177.1.v1.1"/>
    <property type="gene ID" value="Kaladp0001s0177.v1.1"/>
</dbReference>
<dbReference type="PANTHER" id="PTHR23253">
    <property type="entry name" value="EUKARYOTIC TRANSLATION INITIATION FACTOR 4 GAMMA"/>
    <property type="match status" value="1"/>
</dbReference>
<dbReference type="Gene3D" id="1.25.40.180">
    <property type="match status" value="2"/>
</dbReference>
<dbReference type="InterPro" id="IPR016024">
    <property type="entry name" value="ARM-type_fold"/>
</dbReference>
<dbReference type="GO" id="GO:0006417">
    <property type="term" value="P:regulation of translation"/>
    <property type="evidence" value="ECO:0007669"/>
    <property type="project" value="UniProtKB-KW"/>
</dbReference>
<dbReference type="InterPro" id="IPR003890">
    <property type="entry name" value="MIF4G-like_typ-3"/>
</dbReference>
<dbReference type="SMART" id="SM00543">
    <property type="entry name" value="MIF4G"/>
    <property type="match status" value="1"/>
</dbReference>
<feature type="compositionally biased region" description="Basic and acidic residues" evidence="6">
    <location>
        <begin position="118"/>
        <end position="154"/>
    </location>
</feature>
<dbReference type="PROSITE" id="PS51366">
    <property type="entry name" value="MI"/>
    <property type="match status" value="1"/>
</dbReference>
<accession>A0A7N0R8G9</accession>
<feature type="region of interest" description="Disordered" evidence="6">
    <location>
        <begin position="454"/>
        <end position="508"/>
    </location>
</feature>
<dbReference type="InterPro" id="IPR003891">
    <property type="entry name" value="Initiation_fac_eIF4g_MI"/>
</dbReference>
<evidence type="ECO:0000256" key="4">
    <source>
        <dbReference type="ARBA" id="ARBA00022917"/>
    </source>
</evidence>
<evidence type="ECO:0000313" key="9">
    <source>
        <dbReference type="Proteomes" id="UP000594263"/>
    </source>
</evidence>
<dbReference type="Proteomes" id="UP000594263">
    <property type="component" value="Unplaced"/>
</dbReference>
<dbReference type="GO" id="GO:0003743">
    <property type="term" value="F:translation initiation factor activity"/>
    <property type="evidence" value="ECO:0007669"/>
    <property type="project" value="UniProtKB-KW"/>
</dbReference>
<comment type="function">
    <text evidence="5">Plays a role in the accumulation of some potyvirus during viral infection.</text>
</comment>
<dbReference type="EnsemblPlants" id="Kaladp0001s0177.1.v1.1">
    <property type="protein sequence ID" value="Kaladp0001s0177.1.v1.1"/>
    <property type="gene ID" value="Kaladp0001s0177.v1.1"/>
</dbReference>
<dbReference type="FunFam" id="1.25.40.180:FF:000027">
    <property type="entry name" value="Eukaryotic translation initiation factor isoform 4G-2"/>
    <property type="match status" value="1"/>
</dbReference>
<dbReference type="Pfam" id="PF02854">
    <property type="entry name" value="MIF4G"/>
    <property type="match status" value="1"/>
</dbReference>
<dbReference type="SMART" id="SM00544">
    <property type="entry name" value="MA3"/>
    <property type="match status" value="1"/>
</dbReference>
<dbReference type="GO" id="GO:0016281">
    <property type="term" value="C:eukaryotic translation initiation factor 4F complex"/>
    <property type="evidence" value="ECO:0007669"/>
    <property type="project" value="TreeGrafter"/>
</dbReference>
<reference evidence="8" key="1">
    <citation type="submission" date="2021-01" db="UniProtKB">
        <authorList>
            <consortium name="EnsemblPlants"/>
        </authorList>
    </citation>
    <scope>IDENTIFICATION</scope>
</reference>
<organism evidence="8 9">
    <name type="scientific">Kalanchoe fedtschenkoi</name>
    <name type="common">Lavender scallops</name>
    <name type="synonym">South American air plant</name>
    <dbReference type="NCBI Taxonomy" id="63787"/>
    <lineage>
        <taxon>Eukaryota</taxon>
        <taxon>Viridiplantae</taxon>
        <taxon>Streptophyta</taxon>
        <taxon>Embryophyta</taxon>
        <taxon>Tracheophyta</taxon>
        <taxon>Spermatophyta</taxon>
        <taxon>Magnoliopsida</taxon>
        <taxon>eudicotyledons</taxon>
        <taxon>Gunneridae</taxon>
        <taxon>Pentapetalae</taxon>
        <taxon>Saxifragales</taxon>
        <taxon>Crassulaceae</taxon>
        <taxon>Kalanchoe</taxon>
    </lineage>
</organism>
<dbReference type="FunFam" id="1.25.40.180:FF:000036">
    <property type="entry name" value="Eukaryotic translation initiation factor isoform 4G-2"/>
    <property type="match status" value="1"/>
</dbReference>
<evidence type="ECO:0000256" key="6">
    <source>
        <dbReference type="SAM" id="MobiDB-lite"/>
    </source>
</evidence>
<dbReference type="OMA" id="LNICQET"/>
<keyword evidence="2" id="KW-0396">Initiation factor</keyword>
<proteinExistence type="inferred from homology"/>
<keyword evidence="4" id="KW-0648">Protein biosynthesis</keyword>
<sequence length="774" mass="85730">MQAADQTTVISLRPGGGGGLRGAPRFFTPKFDSSAPDSLTLRPHAGLPPTTKTGDFRFDGRERIRYTRDQLLQLREIGEIPEEILKIKQQIEEEIGGDNQNWSHGDSKVQPQPQSRYSDTDNREWRSNTSFGEEKSWINKESTKRFDSRQESNNRPEQPNPQTQSFPNRAAGPAPALVKAEVPWSARRGNISDKERVLKTVKGILNKLTPEKFDVLKGQLVEAGITTPDILKDVISLIFDKAVLEPTFCHMYAQLCSEINDKLPLFPSNEPGGRDITFKRVLLNTCQEAFEGSDNIRAELRQMTAPEQEAERIDKERLLKLRTLGNIRLIGELLKQKMVPEKIVHHIVQELLGPDDKACPAEENVEAICQFFNTIGKQLDESPKSRRVNDLYFSRLKELQKNPQLALRLRFMVRDIIDLRSNNWVPRREEIRAKTITEVHIEAEKSMGLRAGATASMRNGRNPGQPGSAGSGGFPVARPGSGGLMPGMPGAPGTRKMPGAPGLDADNWEVPRGRSMPRGDQYAIRVQPPPLTSKTSSSLTYKYLPQGSAGFITGKSSALLQGSNTPLSRPVTLPNEPAAQAPKTVPPSPAATQPVQTPKLPAASLSELRRKTVSLLEEYFSIRILDEALQCVEELKSPDYHSEVVKEAIALALEKIPPCTEPLCNLLEHLLTKNVFTIKDIGTGCLLYGSMLDDIGIDLPKAPNNFGEIMGRLVLDQCLDFKVVKEVMKKIEDEMFRAAIFSATMRIVSSSPSGQELLSSTLRAEIEACESLLA</sequence>
<dbReference type="SUPFAM" id="SSF48371">
    <property type="entry name" value="ARM repeat"/>
    <property type="match status" value="2"/>
</dbReference>
<feature type="domain" description="MI" evidence="7">
    <location>
        <begin position="607"/>
        <end position="729"/>
    </location>
</feature>
<dbReference type="GO" id="GO:0003729">
    <property type="term" value="F:mRNA binding"/>
    <property type="evidence" value="ECO:0007669"/>
    <property type="project" value="TreeGrafter"/>
</dbReference>
<dbReference type="PANTHER" id="PTHR23253:SF53">
    <property type="entry name" value="EUKARYOTIC TRANSLATION INITIATION FACTOR ISOFORM 4G-1"/>
    <property type="match status" value="1"/>
</dbReference>
<evidence type="ECO:0000256" key="1">
    <source>
        <dbReference type="ARBA" id="ARBA00005775"/>
    </source>
</evidence>
<evidence type="ECO:0000256" key="5">
    <source>
        <dbReference type="ARBA" id="ARBA00057610"/>
    </source>
</evidence>
<dbReference type="AlphaFoldDB" id="A0A7N0R8G9"/>
<name>A0A7N0R8G9_KALFE</name>
<evidence type="ECO:0000259" key="7">
    <source>
        <dbReference type="PROSITE" id="PS51366"/>
    </source>
</evidence>
<feature type="region of interest" description="Disordered" evidence="6">
    <location>
        <begin position="563"/>
        <end position="598"/>
    </location>
</feature>
<protein>
    <recommendedName>
        <fullName evidence="7">MI domain-containing protein</fullName>
    </recommendedName>
</protein>